<evidence type="ECO:0000256" key="2">
    <source>
        <dbReference type="SAM" id="MobiDB-lite"/>
    </source>
</evidence>
<dbReference type="SUPFAM" id="SSF49764">
    <property type="entry name" value="HSP20-like chaperones"/>
    <property type="match status" value="1"/>
</dbReference>
<proteinExistence type="inferred from homology"/>
<dbReference type="FunFam" id="2.60.40.790:FF:000013">
    <property type="entry name" value="Very-long-chain (3R)-3-hydroxyacyl-CoA dehydratase"/>
    <property type="match status" value="1"/>
</dbReference>
<dbReference type="GO" id="GO:0005634">
    <property type="term" value="C:nucleus"/>
    <property type="evidence" value="ECO:0007669"/>
    <property type="project" value="TreeGrafter"/>
</dbReference>
<dbReference type="EMBL" id="GG745356">
    <property type="protein sequence ID" value="KNE68380.1"/>
    <property type="molecule type" value="Genomic_DNA"/>
</dbReference>
<gene>
    <name evidence="4" type="ORF">AMAG_13036</name>
</gene>
<dbReference type="eggNOG" id="KOG3158">
    <property type="taxonomic scope" value="Eukaryota"/>
</dbReference>
<reference evidence="5" key="2">
    <citation type="submission" date="2009-11" db="EMBL/GenBank/DDBJ databases">
        <title>The Genome Sequence of Allomyces macrogynus strain ATCC 38327.</title>
        <authorList>
            <consortium name="The Broad Institute Genome Sequencing Platform"/>
            <person name="Russ C."/>
            <person name="Cuomo C."/>
            <person name="Shea T."/>
            <person name="Young S.K."/>
            <person name="Zeng Q."/>
            <person name="Koehrsen M."/>
            <person name="Haas B."/>
            <person name="Borodovsky M."/>
            <person name="Guigo R."/>
            <person name="Alvarado L."/>
            <person name="Berlin A."/>
            <person name="Borenstein D."/>
            <person name="Chen Z."/>
            <person name="Engels R."/>
            <person name="Freedman E."/>
            <person name="Gellesch M."/>
            <person name="Goldberg J."/>
            <person name="Griggs A."/>
            <person name="Gujja S."/>
            <person name="Heiman D."/>
            <person name="Hepburn T."/>
            <person name="Howarth C."/>
            <person name="Jen D."/>
            <person name="Larson L."/>
            <person name="Lewis B."/>
            <person name="Mehta T."/>
            <person name="Park D."/>
            <person name="Pearson M."/>
            <person name="Roberts A."/>
            <person name="Saif S."/>
            <person name="Shenoy N."/>
            <person name="Sisk P."/>
            <person name="Stolte C."/>
            <person name="Sykes S."/>
            <person name="Walk T."/>
            <person name="White J."/>
            <person name="Yandava C."/>
            <person name="Burger G."/>
            <person name="Gray M.W."/>
            <person name="Holland P.W.H."/>
            <person name="King N."/>
            <person name="Lang F.B.F."/>
            <person name="Roger A.J."/>
            <person name="Ruiz-Trillo I."/>
            <person name="Lander E."/>
            <person name="Nusbaum C."/>
        </authorList>
    </citation>
    <scope>NUCLEOTIDE SEQUENCE [LARGE SCALE GENOMIC DNA]</scope>
    <source>
        <strain evidence="5">ATCC 38327</strain>
    </source>
</reference>
<dbReference type="InterPro" id="IPR008978">
    <property type="entry name" value="HSP20-like_chaperone"/>
</dbReference>
<organism evidence="4 5">
    <name type="scientific">Allomyces macrogynus (strain ATCC 38327)</name>
    <name type="common">Allomyces javanicus var. macrogynus</name>
    <dbReference type="NCBI Taxonomy" id="578462"/>
    <lineage>
        <taxon>Eukaryota</taxon>
        <taxon>Fungi</taxon>
        <taxon>Fungi incertae sedis</taxon>
        <taxon>Blastocladiomycota</taxon>
        <taxon>Blastocladiomycetes</taxon>
        <taxon>Blastocladiales</taxon>
        <taxon>Blastocladiaceae</taxon>
        <taxon>Allomyces</taxon>
    </lineage>
</organism>
<comment type="similarity">
    <text evidence="1">Belongs to the p23/wos2 family.</text>
</comment>
<dbReference type="GO" id="GO:0051131">
    <property type="term" value="P:chaperone-mediated protein complex assembly"/>
    <property type="evidence" value="ECO:0007669"/>
    <property type="project" value="TreeGrafter"/>
</dbReference>
<dbReference type="Gene3D" id="2.60.40.790">
    <property type="match status" value="1"/>
</dbReference>
<dbReference type="GO" id="GO:0006457">
    <property type="term" value="P:protein folding"/>
    <property type="evidence" value="ECO:0007669"/>
    <property type="project" value="TreeGrafter"/>
</dbReference>
<evidence type="ECO:0000259" key="3">
    <source>
        <dbReference type="PROSITE" id="PS51203"/>
    </source>
</evidence>
<dbReference type="InterPro" id="IPR045250">
    <property type="entry name" value="p23-like"/>
</dbReference>
<reference evidence="4 5" key="1">
    <citation type="submission" date="2009-11" db="EMBL/GenBank/DDBJ databases">
        <title>Annotation of Allomyces macrogynus ATCC 38327.</title>
        <authorList>
            <consortium name="The Broad Institute Genome Sequencing Platform"/>
            <person name="Russ C."/>
            <person name="Cuomo C."/>
            <person name="Burger G."/>
            <person name="Gray M.W."/>
            <person name="Holland P.W.H."/>
            <person name="King N."/>
            <person name="Lang F.B.F."/>
            <person name="Roger A.J."/>
            <person name="Ruiz-Trillo I."/>
            <person name="Young S.K."/>
            <person name="Zeng Q."/>
            <person name="Gargeya S."/>
            <person name="Fitzgerald M."/>
            <person name="Haas B."/>
            <person name="Abouelleil A."/>
            <person name="Alvarado L."/>
            <person name="Arachchi H.M."/>
            <person name="Berlin A."/>
            <person name="Chapman S.B."/>
            <person name="Gearin G."/>
            <person name="Goldberg J."/>
            <person name="Griggs A."/>
            <person name="Gujja S."/>
            <person name="Hansen M."/>
            <person name="Heiman D."/>
            <person name="Howarth C."/>
            <person name="Larimer J."/>
            <person name="Lui A."/>
            <person name="MacDonald P.J.P."/>
            <person name="McCowen C."/>
            <person name="Montmayeur A."/>
            <person name="Murphy C."/>
            <person name="Neiman D."/>
            <person name="Pearson M."/>
            <person name="Priest M."/>
            <person name="Roberts A."/>
            <person name="Saif S."/>
            <person name="Shea T."/>
            <person name="Sisk P."/>
            <person name="Stolte C."/>
            <person name="Sykes S."/>
            <person name="Wortman J."/>
            <person name="Nusbaum C."/>
            <person name="Birren B."/>
        </authorList>
    </citation>
    <scope>NUCLEOTIDE SEQUENCE [LARGE SCALE GENOMIC DNA]</scope>
    <source>
        <strain evidence="4 5">ATCC 38327</strain>
    </source>
</reference>
<protein>
    <recommendedName>
        <fullName evidence="3">CS domain-containing protein</fullName>
    </recommendedName>
</protein>
<feature type="compositionally biased region" description="Acidic residues" evidence="2">
    <location>
        <begin position="122"/>
        <end position="131"/>
    </location>
</feature>
<dbReference type="Proteomes" id="UP000054350">
    <property type="component" value="Unassembled WGS sequence"/>
</dbReference>
<name>A0A0L0T141_ALLM3</name>
<dbReference type="STRING" id="578462.A0A0L0T141"/>
<evidence type="ECO:0000313" key="5">
    <source>
        <dbReference type="Proteomes" id="UP000054350"/>
    </source>
</evidence>
<dbReference type="CDD" id="cd06465">
    <property type="entry name" value="p23_hB-ind1_like"/>
    <property type="match status" value="1"/>
</dbReference>
<dbReference type="PANTHER" id="PTHR22932:SF1">
    <property type="entry name" value="CO-CHAPERONE PROTEIN DAF-41"/>
    <property type="match status" value="1"/>
</dbReference>
<dbReference type="OrthoDB" id="1564555at2759"/>
<dbReference type="GO" id="GO:0005829">
    <property type="term" value="C:cytosol"/>
    <property type="evidence" value="ECO:0007669"/>
    <property type="project" value="TreeGrafter"/>
</dbReference>
<dbReference type="PANTHER" id="PTHR22932">
    <property type="entry name" value="TELOMERASE-BINDING PROTEIN P23 HSP90 CO-CHAPERONE"/>
    <property type="match status" value="1"/>
</dbReference>
<feature type="domain" description="CS" evidence="3">
    <location>
        <begin position="10"/>
        <end position="103"/>
    </location>
</feature>
<evidence type="ECO:0000256" key="1">
    <source>
        <dbReference type="ARBA" id="ARBA00025733"/>
    </source>
</evidence>
<evidence type="ECO:0000313" key="4">
    <source>
        <dbReference type="EMBL" id="KNE68380.1"/>
    </source>
</evidence>
<sequence length="201" mass="22238">MMLGTSSDHPATPTVLWAQRATHLLVTIEVHDCEHPTVTIDAKQVVFSAKASSTGAGSDKKHYRATLDLLHEIDPKASLYNIRPRLVEFVLYKKEEKWWPRLLSTKGKPFWLKTDFAKWKDEDESDEDEDEERKKSPGELLDQFNLSSGAMGGMGGMMGGMGGGMPDFASMAAAQGMKFESGASDEDDSDDEEMPPLVDQP</sequence>
<feature type="compositionally biased region" description="Acidic residues" evidence="2">
    <location>
        <begin position="183"/>
        <end position="194"/>
    </location>
</feature>
<dbReference type="GO" id="GO:0051087">
    <property type="term" value="F:protein-folding chaperone binding"/>
    <property type="evidence" value="ECO:0007669"/>
    <property type="project" value="TreeGrafter"/>
</dbReference>
<dbReference type="InterPro" id="IPR007052">
    <property type="entry name" value="CS_dom"/>
</dbReference>
<keyword evidence="5" id="KW-1185">Reference proteome</keyword>
<dbReference type="AlphaFoldDB" id="A0A0L0T141"/>
<feature type="region of interest" description="Disordered" evidence="2">
    <location>
        <begin position="121"/>
        <end position="201"/>
    </location>
</feature>
<feature type="compositionally biased region" description="Gly residues" evidence="2">
    <location>
        <begin position="150"/>
        <end position="165"/>
    </location>
</feature>
<dbReference type="Pfam" id="PF04969">
    <property type="entry name" value="CS"/>
    <property type="match status" value="1"/>
</dbReference>
<dbReference type="OMA" id="EEGPYWP"/>
<dbReference type="PROSITE" id="PS51203">
    <property type="entry name" value="CS"/>
    <property type="match status" value="1"/>
</dbReference>
<accession>A0A0L0T141</accession>
<dbReference type="VEuPathDB" id="FungiDB:AMAG_13036"/>
<dbReference type="GO" id="GO:0051879">
    <property type="term" value="F:Hsp90 protein binding"/>
    <property type="evidence" value="ECO:0007669"/>
    <property type="project" value="InterPro"/>
</dbReference>